<keyword evidence="4" id="KW-1185">Reference proteome</keyword>
<evidence type="ECO:0000256" key="1">
    <source>
        <dbReference type="ARBA" id="ARBA00022801"/>
    </source>
</evidence>
<dbReference type="InterPro" id="IPR029058">
    <property type="entry name" value="AB_hydrolase_fold"/>
</dbReference>
<evidence type="ECO:0000313" key="3">
    <source>
        <dbReference type="EMBL" id="KAK3901927.1"/>
    </source>
</evidence>
<dbReference type="InterPro" id="IPR050300">
    <property type="entry name" value="GDXG_lipolytic_enzyme"/>
</dbReference>
<evidence type="ECO:0000259" key="2">
    <source>
        <dbReference type="Pfam" id="PF07859"/>
    </source>
</evidence>
<dbReference type="Gene3D" id="3.40.50.1820">
    <property type="entry name" value="alpha/beta hydrolase"/>
    <property type="match status" value="1"/>
</dbReference>
<sequence>MLLDLGPVSYLDCAAFCLLLAPQLVWQAGLLETAWCVLRVLPFVLTQLPVAFIRERYLTARAARAAFVRRASPFEDLVVRCVRYGFVNIPPRVGRVFFAREVAVPFLWFRLLRHGYLRGSPVAWREHREGGLHGIWLIKHPSWEPDFVLYYVHGGGFSLGSPYFYLEYLLTWLSVLSGSGYSNPAIFALDYTLVPDAAFPTQVDETVTGYEHVLAVARDPSIVCVSGDSAGATLILCLLLRLGEESPGNGRGWRKHRLPIPELAVLISPWATLVSAQHSNTESDYLDARRLGHYGRRFAGSRTSVTDPLASPGSCRDGAWWKRSSPSRGVVVTYGTAEVLAPDIEELIGTLRGAGIEVGSHAELGGIHAWPVASLFLSGTRDGRLDGLRTVTREIRQRVPGRRVGDGKDG</sequence>
<proteinExistence type="predicted"/>
<feature type="domain" description="Alpha/beta hydrolase fold-3" evidence="2">
    <location>
        <begin position="150"/>
        <end position="370"/>
    </location>
</feature>
<reference evidence="3" key="2">
    <citation type="submission" date="2023-05" db="EMBL/GenBank/DDBJ databases">
        <authorList>
            <consortium name="Lawrence Berkeley National Laboratory"/>
            <person name="Steindorff A."/>
            <person name="Hensen N."/>
            <person name="Bonometti L."/>
            <person name="Westerberg I."/>
            <person name="Brannstrom I.O."/>
            <person name="Guillou S."/>
            <person name="Cros-Aarteil S."/>
            <person name="Calhoun S."/>
            <person name="Haridas S."/>
            <person name="Kuo A."/>
            <person name="Mondo S."/>
            <person name="Pangilinan J."/>
            <person name="Riley R."/>
            <person name="Labutti K."/>
            <person name="Andreopoulos B."/>
            <person name="Lipzen A."/>
            <person name="Chen C."/>
            <person name="Yanf M."/>
            <person name="Daum C."/>
            <person name="Ng V."/>
            <person name="Clum A."/>
            <person name="Ohm R."/>
            <person name="Martin F."/>
            <person name="Silar P."/>
            <person name="Natvig D."/>
            <person name="Lalanne C."/>
            <person name="Gautier V."/>
            <person name="Ament-Velasquez S.L."/>
            <person name="Kruys A."/>
            <person name="Hutchinson M.I."/>
            <person name="Powell A.J."/>
            <person name="Barry K."/>
            <person name="Miller A.N."/>
            <person name="Grigoriev I.V."/>
            <person name="Debuchy R."/>
            <person name="Gladieux P."/>
            <person name="Thoren M.H."/>
            <person name="Johannesson H."/>
        </authorList>
    </citation>
    <scope>NUCLEOTIDE SEQUENCE</scope>
    <source>
        <strain evidence="3">CBS 103.79</strain>
    </source>
</reference>
<dbReference type="AlphaFoldDB" id="A0AAN6MJA5"/>
<comment type="caution">
    <text evidence="3">The sequence shown here is derived from an EMBL/GenBank/DDBJ whole genome shotgun (WGS) entry which is preliminary data.</text>
</comment>
<name>A0AAN6MJA5_9PEZI</name>
<protein>
    <submittedName>
        <fullName evidence="3">Alpha/Beta hydrolase protein</fullName>
    </submittedName>
</protein>
<dbReference type="PANTHER" id="PTHR48081">
    <property type="entry name" value="AB HYDROLASE SUPERFAMILY PROTEIN C4A8.06C"/>
    <property type="match status" value="1"/>
</dbReference>
<evidence type="ECO:0000313" key="4">
    <source>
        <dbReference type="Proteomes" id="UP001303889"/>
    </source>
</evidence>
<dbReference type="PANTHER" id="PTHR48081:SF2">
    <property type="entry name" value="ALPHA_BETA-HYDROLASE"/>
    <property type="match status" value="1"/>
</dbReference>
<dbReference type="Proteomes" id="UP001303889">
    <property type="component" value="Unassembled WGS sequence"/>
</dbReference>
<organism evidence="3 4">
    <name type="scientific">Staphylotrichum tortipilum</name>
    <dbReference type="NCBI Taxonomy" id="2831512"/>
    <lineage>
        <taxon>Eukaryota</taxon>
        <taxon>Fungi</taxon>
        <taxon>Dikarya</taxon>
        <taxon>Ascomycota</taxon>
        <taxon>Pezizomycotina</taxon>
        <taxon>Sordariomycetes</taxon>
        <taxon>Sordariomycetidae</taxon>
        <taxon>Sordariales</taxon>
        <taxon>Chaetomiaceae</taxon>
        <taxon>Staphylotrichum</taxon>
    </lineage>
</organism>
<keyword evidence="1 3" id="KW-0378">Hydrolase</keyword>
<dbReference type="InterPro" id="IPR013094">
    <property type="entry name" value="AB_hydrolase_3"/>
</dbReference>
<dbReference type="SUPFAM" id="SSF53474">
    <property type="entry name" value="alpha/beta-Hydrolases"/>
    <property type="match status" value="1"/>
</dbReference>
<dbReference type="EMBL" id="MU855545">
    <property type="protein sequence ID" value="KAK3901927.1"/>
    <property type="molecule type" value="Genomic_DNA"/>
</dbReference>
<dbReference type="Pfam" id="PF07859">
    <property type="entry name" value="Abhydrolase_3"/>
    <property type="match status" value="1"/>
</dbReference>
<accession>A0AAN6MJA5</accession>
<gene>
    <name evidence="3" type="ORF">C8A05DRAFT_15952</name>
</gene>
<reference evidence="3" key="1">
    <citation type="journal article" date="2023" name="Mol. Phylogenet. Evol.">
        <title>Genome-scale phylogeny and comparative genomics of the fungal order Sordariales.</title>
        <authorList>
            <person name="Hensen N."/>
            <person name="Bonometti L."/>
            <person name="Westerberg I."/>
            <person name="Brannstrom I.O."/>
            <person name="Guillou S."/>
            <person name="Cros-Aarteil S."/>
            <person name="Calhoun S."/>
            <person name="Haridas S."/>
            <person name="Kuo A."/>
            <person name="Mondo S."/>
            <person name="Pangilinan J."/>
            <person name="Riley R."/>
            <person name="LaButti K."/>
            <person name="Andreopoulos B."/>
            <person name="Lipzen A."/>
            <person name="Chen C."/>
            <person name="Yan M."/>
            <person name="Daum C."/>
            <person name="Ng V."/>
            <person name="Clum A."/>
            <person name="Steindorff A."/>
            <person name="Ohm R.A."/>
            <person name="Martin F."/>
            <person name="Silar P."/>
            <person name="Natvig D.O."/>
            <person name="Lalanne C."/>
            <person name="Gautier V."/>
            <person name="Ament-Velasquez S.L."/>
            <person name="Kruys A."/>
            <person name="Hutchinson M.I."/>
            <person name="Powell A.J."/>
            <person name="Barry K."/>
            <person name="Miller A.N."/>
            <person name="Grigoriev I.V."/>
            <person name="Debuchy R."/>
            <person name="Gladieux P."/>
            <person name="Hiltunen Thoren M."/>
            <person name="Johannesson H."/>
        </authorList>
    </citation>
    <scope>NUCLEOTIDE SEQUENCE</scope>
    <source>
        <strain evidence="3">CBS 103.79</strain>
    </source>
</reference>
<dbReference type="GO" id="GO:0016787">
    <property type="term" value="F:hydrolase activity"/>
    <property type="evidence" value="ECO:0007669"/>
    <property type="project" value="UniProtKB-KW"/>
</dbReference>